<dbReference type="InterPro" id="IPR052632">
    <property type="entry name" value="MICOS_subunit_Mic19"/>
</dbReference>
<dbReference type="GO" id="GO:0061617">
    <property type="term" value="C:MICOS complex"/>
    <property type="evidence" value="ECO:0007669"/>
    <property type="project" value="TreeGrafter"/>
</dbReference>
<proteinExistence type="predicted"/>
<feature type="region of interest" description="Disordered" evidence="1">
    <location>
        <begin position="40"/>
        <end position="60"/>
    </location>
</feature>
<accession>A0AAW1JH11</accession>
<dbReference type="EMBL" id="JASPKY010000379">
    <property type="protein sequence ID" value="KAK9702956.1"/>
    <property type="molecule type" value="Genomic_DNA"/>
</dbReference>
<dbReference type="GO" id="GO:0007007">
    <property type="term" value="P:inner mitochondrial membrane organization"/>
    <property type="evidence" value="ECO:0007669"/>
    <property type="project" value="TreeGrafter"/>
</dbReference>
<dbReference type="Proteomes" id="UP001458880">
    <property type="component" value="Unassembled WGS sequence"/>
</dbReference>
<reference evidence="2 3" key="1">
    <citation type="journal article" date="2024" name="BMC Genomics">
        <title>De novo assembly and annotation of Popillia japonica's genome with initial clues to its potential as an invasive pest.</title>
        <authorList>
            <person name="Cucini C."/>
            <person name="Boschi S."/>
            <person name="Funari R."/>
            <person name="Cardaioli E."/>
            <person name="Iannotti N."/>
            <person name="Marturano G."/>
            <person name="Paoli F."/>
            <person name="Bruttini M."/>
            <person name="Carapelli A."/>
            <person name="Frati F."/>
            <person name="Nardi F."/>
        </authorList>
    </citation>
    <scope>NUCLEOTIDE SEQUENCE [LARGE SCALE GENOMIC DNA]</scope>
    <source>
        <strain evidence="2">DMR45628</strain>
    </source>
</reference>
<organism evidence="2 3">
    <name type="scientific">Popillia japonica</name>
    <name type="common">Japanese beetle</name>
    <dbReference type="NCBI Taxonomy" id="7064"/>
    <lineage>
        <taxon>Eukaryota</taxon>
        <taxon>Metazoa</taxon>
        <taxon>Ecdysozoa</taxon>
        <taxon>Arthropoda</taxon>
        <taxon>Hexapoda</taxon>
        <taxon>Insecta</taxon>
        <taxon>Pterygota</taxon>
        <taxon>Neoptera</taxon>
        <taxon>Endopterygota</taxon>
        <taxon>Coleoptera</taxon>
        <taxon>Polyphaga</taxon>
        <taxon>Scarabaeiformia</taxon>
        <taxon>Scarabaeidae</taxon>
        <taxon>Rutelinae</taxon>
        <taxon>Popillia</taxon>
    </lineage>
</organism>
<gene>
    <name evidence="2" type="ORF">QE152_g29612</name>
</gene>
<evidence type="ECO:0008006" key="4">
    <source>
        <dbReference type="Google" id="ProtNLM"/>
    </source>
</evidence>
<evidence type="ECO:0000313" key="3">
    <source>
        <dbReference type="Proteomes" id="UP001458880"/>
    </source>
</evidence>
<keyword evidence="3" id="KW-1185">Reference proteome</keyword>
<protein>
    <recommendedName>
        <fullName evidence="4">MICOS complex subunit MIC19</fullName>
    </recommendedName>
</protein>
<evidence type="ECO:0000313" key="2">
    <source>
        <dbReference type="EMBL" id="KAK9702956.1"/>
    </source>
</evidence>
<name>A0AAW1JH11_POPJA</name>
<dbReference type="AlphaFoldDB" id="A0AAW1JH11"/>
<comment type="caution">
    <text evidence="2">The sequence shown here is derived from an EMBL/GenBank/DDBJ whole genome shotgun (WGS) entry which is preliminary data.</text>
</comment>
<evidence type="ECO:0000256" key="1">
    <source>
        <dbReference type="SAM" id="MobiDB-lite"/>
    </source>
</evidence>
<dbReference type="PANTHER" id="PTHR21588:SF18">
    <property type="entry name" value="MICOS COMPLEX SUBUNIT MIC19"/>
    <property type="match status" value="1"/>
</dbReference>
<sequence length="184" mass="21591">MGGQTSKTRKFTLENEEPRNVIKVSDEVVSRLRKSMEEVRKKAAAEQPPPLYTGELERQPPPFYHYEPSLTSLKIRQDAVDNLKKNDQYWENRIKDLERRHDKMRVIMEEEFTKAMEDLRVEKLREPSQCSEICPDIKKNVVDCYKMYSREPMRCAKEVQAFTACVDSNRVTIVEEARCTVKAS</sequence>
<dbReference type="PANTHER" id="PTHR21588">
    <property type="entry name" value="COILED-COIL-HELIX-COILED-COIL-HELIX DOMAIN CONTAINING 6"/>
    <property type="match status" value="1"/>
</dbReference>